<proteinExistence type="predicted"/>
<dbReference type="Proteomes" id="UP000499080">
    <property type="component" value="Unassembled WGS sequence"/>
</dbReference>
<comment type="caution">
    <text evidence="1">The sequence shown here is derived from an EMBL/GenBank/DDBJ whole genome shotgun (WGS) entry which is preliminary data.</text>
</comment>
<gene>
    <name evidence="1" type="ORF">AVEN_229940_1</name>
</gene>
<dbReference type="EMBL" id="BGPR01000121">
    <property type="protein sequence ID" value="GBL96495.1"/>
    <property type="molecule type" value="Genomic_DNA"/>
</dbReference>
<organism evidence="1 2">
    <name type="scientific">Araneus ventricosus</name>
    <name type="common">Orbweaver spider</name>
    <name type="synonym">Epeira ventricosa</name>
    <dbReference type="NCBI Taxonomy" id="182803"/>
    <lineage>
        <taxon>Eukaryota</taxon>
        <taxon>Metazoa</taxon>
        <taxon>Ecdysozoa</taxon>
        <taxon>Arthropoda</taxon>
        <taxon>Chelicerata</taxon>
        <taxon>Arachnida</taxon>
        <taxon>Araneae</taxon>
        <taxon>Araneomorphae</taxon>
        <taxon>Entelegynae</taxon>
        <taxon>Araneoidea</taxon>
        <taxon>Araneidae</taxon>
        <taxon>Araneus</taxon>
    </lineage>
</organism>
<dbReference type="AlphaFoldDB" id="A0A4Y2BYE7"/>
<accession>A0A4Y2BYE7</accession>
<reference evidence="1 2" key="1">
    <citation type="journal article" date="2019" name="Sci. Rep.">
        <title>Orb-weaving spider Araneus ventricosus genome elucidates the spidroin gene catalogue.</title>
        <authorList>
            <person name="Kono N."/>
            <person name="Nakamura H."/>
            <person name="Ohtoshi R."/>
            <person name="Moran D.A.P."/>
            <person name="Shinohara A."/>
            <person name="Yoshida Y."/>
            <person name="Fujiwara M."/>
            <person name="Mori M."/>
            <person name="Tomita M."/>
            <person name="Arakawa K."/>
        </authorList>
    </citation>
    <scope>NUCLEOTIDE SEQUENCE [LARGE SCALE GENOMIC DNA]</scope>
</reference>
<keyword evidence="2" id="KW-1185">Reference proteome</keyword>
<sequence length="111" mass="12014">MDVKVVFSLIIKEELRCRNKGAQNKSLLLVNHSFLKILSLRKCFGELEASGGSEGKCEREGIDVTQKEEGGRRKKPPVCSVTTCWVCVGAGLNQKVFTLTGNTGGIAGKSE</sequence>
<protein>
    <submittedName>
        <fullName evidence="1">Uncharacterized protein</fullName>
    </submittedName>
</protein>
<name>A0A4Y2BYE7_ARAVE</name>
<evidence type="ECO:0000313" key="2">
    <source>
        <dbReference type="Proteomes" id="UP000499080"/>
    </source>
</evidence>
<evidence type="ECO:0000313" key="1">
    <source>
        <dbReference type="EMBL" id="GBL96495.1"/>
    </source>
</evidence>